<dbReference type="InterPro" id="IPR016166">
    <property type="entry name" value="FAD-bd_PCMH"/>
</dbReference>
<dbReference type="PROSITE" id="PS51387">
    <property type="entry name" value="FAD_PCMH"/>
    <property type="match status" value="1"/>
</dbReference>
<organism evidence="7 8">
    <name type="scientific">Aspergillus phoenicis ATCC 13157</name>
    <dbReference type="NCBI Taxonomy" id="1353007"/>
    <lineage>
        <taxon>Eukaryota</taxon>
        <taxon>Fungi</taxon>
        <taxon>Dikarya</taxon>
        <taxon>Ascomycota</taxon>
        <taxon>Pezizomycotina</taxon>
        <taxon>Eurotiomycetes</taxon>
        <taxon>Eurotiomycetidae</taxon>
        <taxon>Eurotiales</taxon>
        <taxon>Aspergillaceae</taxon>
        <taxon>Aspergillus</taxon>
    </lineage>
</organism>
<feature type="domain" description="FAD-binding PCMH-type" evidence="6">
    <location>
        <begin position="79"/>
        <end position="248"/>
    </location>
</feature>
<protein>
    <submittedName>
        <fullName evidence="7">FAD-binding domain-containing protein</fullName>
    </submittedName>
</protein>
<keyword evidence="5" id="KW-0732">Signal</keyword>
<dbReference type="Pfam" id="PF01565">
    <property type="entry name" value="FAD_binding_4"/>
    <property type="match status" value="1"/>
</dbReference>
<evidence type="ECO:0000313" key="8">
    <source>
        <dbReference type="Proteomes" id="UP000254937"/>
    </source>
</evidence>
<dbReference type="Gene3D" id="3.30.465.10">
    <property type="match status" value="1"/>
</dbReference>
<keyword evidence="4" id="KW-0560">Oxidoreductase</keyword>
<evidence type="ECO:0000259" key="6">
    <source>
        <dbReference type="PROSITE" id="PS51387"/>
    </source>
</evidence>
<dbReference type="Proteomes" id="UP000254937">
    <property type="component" value="Unassembled WGS sequence"/>
</dbReference>
<dbReference type="AlphaFoldDB" id="A0A370PP25"/>
<dbReference type="GO" id="GO:0071949">
    <property type="term" value="F:FAD binding"/>
    <property type="evidence" value="ECO:0007669"/>
    <property type="project" value="InterPro"/>
</dbReference>
<dbReference type="GO" id="GO:0016491">
    <property type="term" value="F:oxidoreductase activity"/>
    <property type="evidence" value="ECO:0007669"/>
    <property type="project" value="UniProtKB-KW"/>
</dbReference>
<dbReference type="PANTHER" id="PTHR42973">
    <property type="entry name" value="BINDING OXIDOREDUCTASE, PUTATIVE (AFU_ORTHOLOGUE AFUA_1G17690)-RELATED"/>
    <property type="match status" value="1"/>
</dbReference>
<reference evidence="7 8" key="1">
    <citation type="submission" date="2018-07" db="EMBL/GenBank/DDBJ databases">
        <title>Section-level genome sequencing of Aspergillus section Nigri to investigate inter- and intra-species variation.</title>
        <authorList>
            <consortium name="DOE Joint Genome Institute"/>
            <person name="Vesth T.C."/>
            <person name="Nybo J.L."/>
            <person name="Theobald S."/>
            <person name="Frisvad J.C."/>
            <person name="Larsen T.O."/>
            <person name="Nielsen K.F."/>
            <person name="Hoof J.B."/>
            <person name="Brandl J."/>
            <person name="Salamov A."/>
            <person name="Riley R."/>
            <person name="Gladden J.M."/>
            <person name="Phatale P."/>
            <person name="Nielsen M.T."/>
            <person name="Lyhne E.K."/>
            <person name="Kogle M.E."/>
            <person name="Strasser K."/>
            <person name="McDonnell E."/>
            <person name="Barry K."/>
            <person name="Clum A."/>
            <person name="Chen C."/>
            <person name="Nolan M."/>
            <person name="Sandor L."/>
            <person name="Kuo A."/>
            <person name="Lipzen A."/>
            <person name="Hainaut M."/>
            <person name="Drula E."/>
            <person name="Tsang A."/>
            <person name="Magnuson J.K."/>
            <person name="Henrissat B."/>
            <person name="Wiebenga A."/>
            <person name="Simmons B.A."/>
            <person name="Makela M.R."/>
            <person name="De vries R.P."/>
            <person name="Grigoriev I.V."/>
            <person name="Mortensen U.H."/>
            <person name="Baker S.E."/>
            <person name="Andersen M.R."/>
        </authorList>
    </citation>
    <scope>NUCLEOTIDE SEQUENCE [LARGE SCALE GENOMIC DNA]</scope>
    <source>
        <strain evidence="7 8">ATCC 13157</strain>
    </source>
</reference>
<comment type="similarity">
    <text evidence="1">Belongs to the oxygen-dependent FAD-linked oxidoreductase family.</text>
</comment>
<keyword evidence="2" id="KW-0285">Flavoprotein</keyword>
<evidence type="ECO:0000256" key="4">
    <source>
        <dbReference type="ARBA" id="ARBA00023002"/>
    </source>
</evidence>
<evidence type="ECO:0000256" key="3">
    <source>
        <dbReference type="ARBA" id="ARBA00022827"/>
    </source>
</evidence>
<dbReference type="InterPro" id="IPR006094">
    <property type="entry name" value="Oxid_FAD_bind_N"/>
</dbReference>
<evidence type="ECO:0000256" key="1">
    <source>
        <dbReference type="ARBA" id="ARBA00005466"/>
    </source>
</evidence>
<keyword evidence="8" id="KW-1185">Reference proteome</keyword>
<feature type="chain" id="PRO_5017009523" evidence="5">
    <location>
        <begin position="17"/>
        <end position="521"/>
    </location>
</feature>
<name>A0A370PP25_ASPPH</name>
<accession>A0A370PP25</accession>
<gene>
    <name evidence="7" type="ORF">M752DRAFT_249354</name>
</gene>
<dbReference type="InterPro" id="IPR050416">
    <property type="entry name" value="FAD-linked_Oxidoreductase"/>
</dbReference>
<dbReference type="InterPro" id="IPR016169">
    <property type="entry name" value="FAD-bd_PCMH_sub2"/>
</dbReference>
<evidence type="ECO:0000313" key="7">
    <source>
        <dbReference type="EMBL" id="RDK43943.1"/>
    </source>
</evidence>
<evidence type="ECO:0000256" key="2">
    <source>
        <dbReference type="ARBA" id="ARBA00022630"/>
    </source>
</evidence>
<dbReference type="SUPFAM" id="SSF56176">
    <property type="entry name" value="FAD-binding/transporter-associated domain-like"/>
    <property type="match status" value="1"/>
</dbReference>
<sequence length="521" mass="56842">MKFLLLLASLAFSALGSSLVGSGQRGINTTSTTTISTVDLETGAKCACTKLAGLYSNLVLYPESANYTSQATSYWDIRADLDPACIFLPTSAEQVADAVGLFATCGTQFAVRGGGHMNYPGSNNINGGVLLAFDNMKQYRVNNETIEVTPGMTWYDVYSALDPYGRAAIGGRLKTIGVPGLTLIGGVSYFINKYGFAMDNVVNYDIVLGNGTQVAANATSNPDLFWALKGGANNFGIVTKFTLKTYSMPHISTTIQEFNETAVHDFIKASCDWVVADGDSSIAAGSVLTITYNATTGSVSPLLLGVQEGISNPPSKFANFTAIPGVYKVNNVTTSKQWAANLDSPKQMFRVTFGHHSMYPDSDVLYSMYQTWKAAVNQIADVQGLYPTFVINISPSSAVRVGNTNGIGNVWGLAEEPTIWWQLSTGWDNAEDDLRVEAWVRQLVEHLHGINKSNGLARDFIYMGDGGDWQDPFAGFPGENVQRMREIRERYDPLGTFTRLNWGGFKLDLEFRVIQRIRFEK</sequence>
<evidence type="ECO:0000256" key="5">
    <source>
        <dbReference type="SAM" id="SignalP"/>
    </source>
</evidence>
<feature type="signal peptide" evidence="5">
    <location>
        <begin position="1"/>
        <end position="16"/>
    </location>
</feature>
<dbReference type="EMBL" id="KZ851850">
    <property type="protein sequence ID" value="RDK43943.1"/>
    <property type="molecule type" value="Genomic_DNA"/>
</dbReference>
<dbReference type="PANTHER" id="PTHR42973:SF53">
    <property type="entry name" value="FAD-BINDING PCMH-TYPE DOMAIN-CONTAINING PROTEIN-RELATED"/>
    <property type="match status" value="1"/>
</dbReference>
<dbReference type="InterPro" id="IPR036318">
    <property type="entry name" value="FAD-bd_PCMH-like_sf"/>
</dbReference>
<keyword evidence="3" id="KW-0274">FAD</keyword>
<proteinExistence type="inferred from homology"/>